<evidence type="ECO:0000259" key="1">
    <source>
        <dbReference type="Pfam" id="PF07238"/>
    </source>
</evidence>
<dbReference type="Pfam" id="PF07238">
    <property type="entry name" value="PilZ"/>
    <property type="match status" value="1"/>
</dbReference>
<reference evidence="2" key="1">
    <citation type="submission" date="2022-10" db="EMBL/GenBank/DDBJ databases">
        <title>Hoeflea sp. G2-23, isolated from marine algae.</title>
        <authorList>
            <person name="Kristyanto S."/>
            <person name="Kim J.M."/>
            <person name="Jeon C.O."/>
        </authorList>
    </citation>
    <scope>NUCLEOTIDE SEQUENCE</scope>
    <source>
        <strain evidence="2">G2-23</strain>
    </source>
</reference>
<protein>
    <submittedName>
        <fullName evidence="2">PilZ domain-containing protein</fullName>
    </submittedName>
</protein>
<name>A0ABT3ZBL6_9HYPH</name>
<dbReference type="Gene3D" id="2.40.10.220">
    <property type="entry name" value="predicted glycosyltransferase like domains"/>
    <property type="match status" value="1"/>
</dbReference>
<keyword evidence="3" id="KW-1185">Reference proteome</keyword>
<proteinExistence type="predicted"/>
<dbReference type="Proteomes" id="UP001073227">
    <property type="component" value="Unassembled WGS sequence"/>
</dbReference>
<dbReference type="RefSeq" id="WP_267654665.1">
    <property type="nucleotide sequence ID" value="NZ_JAOVZR010000001.1"/>
</dbReference>
<evidence type="ECO:0000313" key="3">
    <source>
        <dbReference type="Proteomes" id="UP001073227"/>
    </source>
</evidence>
<evidence type="ECO:0000313" key="2">
    <source>
        <dbReference type="EMBL" id="MCY0149162.1"/>
    </source>
</evidence>
<feature type="domain" description="PilZ" evidence="1">
    <location>
        <begin position="20"/>
        <end position="115"/>
    </location>
</feature>
<dbReference type="SUPFAM" id="SSF141371">
    <property type="entry name" value="PilZ domain-like"/>
    <property type="match status" value="1"/>
</dbReference>
<gene>
    <name evidence="2" type="ORF">OEG84_15955</name>
</gene>
<dbReference type="InterPro" id="IPR009875">
    <property type="entry name" value="PilZ_domain"/>
</dbReference>
<organism evidence="2 3">
    <name type="scientific">Hoeflea algicola</name>
    <dbReference type="NCBI Taxonomy" id="2983763"/>
    <lineage>
        <taxon>Bacteria</taxon>
        <taxon>Pseudomonadati</taxon>
        <taxon>Pseudomonadota</taxon>
        <taxon>Alphaproteobacteria</taxon>
        <taxon>Hyphomicrobiales</taxon>
        <taxon>Rhizobiaceae</taxon>
        <taxon>Hoeflea</taxon>
    </lineage>
</organism>
<dbReference type="EMBL" id="JAOVZR010000001">
    <property type="protein sequence ID" value="MCY0149162.1"/>
    <property type="molecule type" value="Genomic_DNA"/>
</dbReference>
<sequence length="127" mass="14118">MIEAEVSKDGHYLTRVGGTERRAHHRRATNVPGKVYYLRRGVRGYTSQPCKMLDLSESGCLVSVGLSDQVPEHLYLVLDGLPAKISCAVIARSESRLHIKFSAEMTTEVVDRIARAKFSPRKTTSDS</sequence>
<accession>A0ABT3ZBL6</accession>
<comment type="caution">
    <text evidence="2">The sequence shown here is derived from an EMBL/GenBank/DDBJ whole genome shotgun (WGS) entry which is preliminary data.</text>
</comment>